<keyword evidence="1" id="KW-0001">2Fe-2S</keyword>
<name>A0A1A8VPY9_PLAMA</name>
<evidence type="ECO:0000256" key="4">
    <source>
        <dbReference type="ARBA" id="ARBA00023014"/>
    </source>
</evidence>
<dbReference type="Proteomes" id="UP000078597">
    <property type="component" value="Unassembled WGS sequence"/>
</dbReference>
<dbReference type="InterPro" id="IPR033658">
    <property type="entry name" value="GRX_PICOT-like"/>
</dbReference>
<dbReference type="Pfam" id="PF00462">
    <property type="entry name" value="Glutaredoxin"/>
    <property type="match status" value="1"/>
</dbReference>
<reference evidence="9" key="1">
    <citation type="submission" date="2016-05" db="EMBL/GenBank/DDBJ databases">
        <authorList>
            <person name="Naeem Raeece"/>
        </authorList>
    </citation>
    <scope>NUCLEOTIDE SEQUENCE [LARGE SCALE GENOMIC DNA]</scope>
</reference>
<evidence type="ECO:0000256" key="2">
    <source>
        <dbReference type="ARBA" id="ARBA00022723"/>
    </source>
</evidence>
<dbReference type="PANTHER" id="PTHR10293">
    <property type="entry name" value="GLUTAREDOXIN FAMILY MEMBER"/>
    <property type="match status" value="1"/>
</dbReference>
<evidence type="ECO:0000259" key="6">
    <source>
        <dbReference type="Pfam" id="PF00462"/>
    </source>
</evidence>
<reference evidence="7" key="2">
    <citation type="submission" date="2016-05" db="EMBL/GenBank/DDBJ databases">
        <authorList>
            <person name="Lavstsen T."/>
            <person name="Jespersen J.S."/>
        </authorList>
    </citation>
    <scope>NUCLEOTIDE SEQUENCE [LARGE SCALE GENOMIC DNA]</scope>
</reference>
<dbReference type="PROSITE" id="PS51354">
    <property type="entry name" value="GLUTAREDOXIN_2"/>
    <property type="match status" value="1"/>
</dbReference>
<keyword evidence="2" id="KW-0479">Metal-binding</keyword>
<dbReference type="EMBL" id="LT594622">
    <property type="protein sequence ID" value="SBT86915.1"/>
    <property type="molecule type" value="Genomic_DNA"/>
</dbReference>
<keyword evidence="5" id="KW-0676">Redox-active center</keyword>
<evidence type="ECO:0000256" key="5">
    <source>
        <dbReference type="ARBA" id="ARBA00023284"/>
    </source>
</evidence>
<dbReference type="InterPro" id="IPR036249">
    <property type="entry name" value="Thioredoxin-like_sf"/>
</dbReference>
<keyword evidence="10" id="KW-1185">Reference proteome</keyword>
<dbReference type="SUPFAM" id="SSF52833">
    <property type="entry name" value="Thioredoxin-like"/>
    <property type="match status" value="1"/>
</dbReference>
<keyword evidence="3" id="KW-0408">Iron</keyword>
<accession>A0A1A8VPY9</accession>
<evidence type="ECO:0000256" key="3">
    <source>
        <dbReference type="ARBA" id="ARBA00023004"/>
    </source>
</evidence>
<dbReference type="Gene3D" id="3.40.30.10">
    <property type="entry name" value="Glutaredoxin"/>
    <property type="match status" value="1"/>
</dbReference>
<dbReference type="AlphaFoldDB" id="A0A1A8VPY9"/>
<dbReference type="Proteomes" id="UP000219813">
    <property type="component" value="Chromosome 1"/>
</dbReference>
<keyword evidence="4" id="KW-0411">Iron-sulfur</keyword>
<dbReference type="CDD" id="cd03028">
    <property type="entry name" value="GRX_PICOT_like"/>
    <property type="match status" value="1"/>
</dbReference>
<dbReference type="KEGG" id="pmal:PMUG01_01020900"/>
<evidence type="ECO:0000313" key="9">
    <source>
        <dbReference type="Proteomes" id="UP000078597"/>
    </source>
</evidence>
<organism evidence="7 9">
    <name type="scientific">Plasmodium malariae</name>
    <dbReference type="NCBI Taxonomy" id="5858"/>
    <lineage>
        <taxon>Eukaryota</taxon>
        <taxon>Sar</taxon>
        <taxon>Alveolata</taxon>
        <taxon>Apicomplexa</taxon>
        <taxon>Aconoidasida</taxon>
        <taxon>Haemosporida</taxon>
        <taxon>Plasmodiidae</taxon>
        <taxon>Plasmodium</taxon>
        <taxon>Plasmodium (Plasmodium)</taxon>
    </lineage>
</organism>
<dbReference type="GeneID" id="39866361"/>
<proteinExistence type="predicted"/>
<evidence type="ECO:0000313" key="8">
    <source>
        <dbReference type="EMBL" id="SBT86915.1"/>
    </source>
</evidence>
<protein>
    <submittedName>
        <fullName evidence="7">Glutaredoxin-like protein (GLP3)</fullName>
    </submittedName>
    <submittedName>
        <fullName evidence="8">Glutaredoxin-like protein, putative</fullName>
    </submittedName>
</protein>
<dbReference type="OrthoDB" id="415696at2759"/>
<dbReference type="GO" id="GO:0046872">
    <property type="term" value="F:metal ion binding"/>
    <property type="evidence" value="ECO:0007669"/>
    <property type="project" value="UniProtKB-KW"/>
</dbReference>
<evidence type="ECO:0000256" key="1">
    <source>
        <dbReference type="ARBA" id="ARBA00022714"/>
    </source>
</evidence>
<dbReference type="InterPro" id="IPR002109">
    <property type="entry name" value="Glutaredoxin"/>
</dbReference>
<dbReference type="InterPro" id="IPR004480">
    <property type="entry name" value="Monothiol_GRX-rel"/>
</dbReference>
<reference evidence="8 10" key="3">
    <citation type="submission" date="2016-06" db="EMBL/GenBank/DDBJ databases">
        <authorList>
            <consortium name="Pathogen Informatics"/>
        </authorList>
    </citation>
    <scope>NUCLEOTIDE SEQUENCE [LARGE SCALE GENOMIC DNA]</scope>
</reference>
<dbReference type="PANTHER" id="PTHR10293:SF72">
    <property type="entry name" value="MONOTHIOL GLUTAREDOXIN-S14, CHLOROPLASTIC"/>
    <property type="match status" value="1"/>
</dbReference>
<dbReference type="GO" id="GO:0051537">
    <property type="term" value="F:2 iron, 2 sulfur cluster binding"/>
    <property type="evidence" value="ECO:0007669"/>
    <property type="project" value="UniProtKB-KW"/>
</dbReference>
<feature type="domain" description="Glutaredoxin" evidence="6">
    <location>
        <begin position="217"/>
        <end position="282"/>
    </location>
</feature>
<dbReference type="VEuPathDB" id="PlasmoDB:PmUG01_01020900"/>
<evidence type="ECO:0000313" key="7">
    <source>
        <dbReference type="EMBL" id="SBS81389.1"/>
    </source>
</evidence>
<dbReference type="RefSeq" id="XP_028859998.1">
    <property type="nucleotide sequence ID" value="XM_029008210.1"/>
</dbReference>
<dbReference type="EMBL" id="FLQW01000024">
    <property type="protein sequence ID" value="SBS81389.1"/>
    <property type="molecule type" value="Genomic_DNA"/>
</dbReference>
<evidence type="ECO:0000313" key="10">
    <source>
        <dbReference type="Proteomes" id="UP000219813"/>
    </source>
</evidence>
<gene>
    <name evidence="8" type="primary">GLP3</name>
    <name evidence="7" type="ORF">PMALA_000490</name>
    <name evidence="8" type="ORF">PMUG01_01020900</name>
</gene>
<sequence length="313" mass="36587">MNNFKKASDFIYFCSAFNIYALLMNKRLDNFFRVKNFPELQKNIPAFCEGISTQRESNTIIYDKKNSTTEKRVECEINCKNTSKQILKEEERINVYNESLIKNIRDDNIIYNRNSRHVKKNEGYNYHNSTAKKSISFLNGIVYTEKYNEKGIPNDQDKDDVNYVNPFSDKICSNVINTEEETCNDGNNGNELKTELNKELTKDIINLIENILKKHKIVLFMKGTALNPFCKYSRQAIHILKLNKVKEIHTVNILENEKLRNALKIYSKWPTFPQLYVKGTFIGGIDRVQLLHDNNKLKELIENLLVVNHISNE</sequence>